<feature type="domain" description="Exostosin GT47" evidence="2">
    <location>
        <begin position="416"/>
        <end position="500"/>
    </location>
</feature>
<evidence type="ECO:0000259" key="2">
    <source>
        <dbReference type="Pfam" id="PF03016"/>
    </source>
</evidence>
<dbReference type="EMBL" id="CDMY01000427">
    <property type="protein sequence ID" value="CEM11861.1"/>
    <property type="molecule type" value="Genomic_DNA"/>
</dbReference>
<protein>
    <recommendedName>
        <fullName evidence="2">Exostosin GT47 domain-containing protein</fullName>
    </recommendedName>
</protein>
<reference evidence="3 4" key="1">
    <citation type="submission" date="2014-11" db="EMBL/GenBank/DDBJ databases">
        <authorList>
            <person name="Zhu J."/>
            <person name="Qi W."/>
            <person name="Song R."/>
        </authorList>
    </citation>
    <scope>NUCLEOTIDE SEQUENCE [LARGE SCALE GENOMIC DNA]</scope>
</reference>
<dbReference type="Proteomes" id="UP000041254">
    <property type="component" value="Unassembled WGS sequence"/>
</dbReference>
<name>A0A0G4FFC7_VITBC</name>
<organism evidence="3 4">
    <name type="scientific">Vitrella brassicaformis (strain CCMP3155)</name>
    <dbReference type="NCBI Taxonomy" id="1169540"/>
    <lineage>
        <taxon>Eukaryota</taxon>
        <taxon>Sar</taxon>
        <taxon>Alveolata</taxon>
        <taxon>Colpodellida</taxon>
        <taxon>Vitrellaceae</taxon>
        <taxon>Vitrella</taxon>
    </lineage>
</organism>
<dbReference type="InParanoid" id="A0A0G4FFC7"/>
<proteinExistence type="inferred from homology"/>
<dbReference type="GO" id="GO:0016757">
    <property type="term" value="F:glycosyltransferase activity"/>
    <property type="evidence" value="ECO:0007669"/>
    <property type="project" value="InterPro"/>
</dbReference>
<dbReference type="PANTHER" id="PTHR11062:SF59">
    <property type="entry name" value="EXOSTOSIN FAMILY PROTEIN"/>
    <property type="match status" value="1"/>
</dbReference>
<dbReference type="AlphaFoldDB" id="A0A0G4FFC7"/>
<gene>
    <name evidence="3" type="ORF">Vbra_15239</name>
</gene>
<dbReference type="Pfam" id="PF03016">
    <property type="entry name" value="Exostosin_GT47"/>
    <property type="match status" value="1"/>
</dbReference>
<evidence type="ECO:0000313" key="3">
    <source>
        <dbReference type="EMBL" id="CEM11861.1"/>
    </source>
</evidence>
<evidence type="ECO:0000256" key="1">
    <source>
        <dbReference type="ARBA" id="ARBA00010271"/>
    </source>
</evidence>
<dbReference type="OrthoDB" id="1924787at2759"/>
<evidence type="ECO:0000313" key="4">
    <source>
        <dbReference type="Proteomes" id="UP000041254"/>
    </source>
</evidence>
<dbReference type="PANTHER" id="PTHR11062">
    <property type="entry name" value="EXOSTOSIN HEPARAN SULFATE GLYCOSYLTRANSFERASE -RELATED"/>
    <property type="match status" value="1"/>
</dbReference>
<comment type="similarity">
    <text evidence="1">Belongs to the glycosyltransferase 47 family.</text>
</comment>
<sequence length="511" mass="57462">MLRHTVKKPSKRQTDHPRCSDKLSSFVVSFQVVGTLLSITSPLSATSQDAPAGTVPNIQHRSHHLSQLWPYRQQKRRPFHYGEYFSKYLCDKCECLLRSSRAETILEDFIDRTTHYGTSLADPEYVLALCAVKEVIDDMRESFRVYQYPIPTNAELDAVQRRVHNESAIIRLKLPPMLSGKVMVKKGEESKEACACCEWIAVLLYLCTWCQRADTNSAYGVESYAEMQRSVYATKRPEEADAFFLPIFTSQWSKSAQKARKRMKGTQAASQVHGLKGRHYRGLDCVYNGRHACRLDIDQIPLFQRFAATLLENANFALSLPLQSNPKDDLPPKVARWVKYTDGNSIASFIFSFPNASNLSFASHGPFLAAFEQFLACDRAQAVQRVPLTLSRQDSAVRTKMAKLVGKASRGLQLGHRPIFAFFAGRAGRKGGGRGNLRSAVFASFEPNASDEPSAAKRKNATRIVSGRVSRARYSQYNRESTFCLCPAGSRVFSPRLMQSSVVLMHPRGHR</sequence>
<keyword evidence="4" id="KW-1185">Reference proteome</keyword>
<dbReference type="InterPro" id="IPR004263">
    <property type="entry name" value="Exostosin"/>
</dbReference>
<dbReference type="VEuPathDB" id="CryptoDB:Vbra_15239"/>
<accession>A0A0G4FFC7</accession>
<dbReference type="InterPro" id="IPR040911">
    <property type="entry name" value="Exostosin_GT47"/>
</dbReference>